<dbReference type="Gene3D" id="2.60.40.1080">
    <property type="match status" value="2"/>
</dbReference>
<dbReference type="InterPro" id="IPR003343">
    <property type="entry name" value="Big_2"/>
</dbReference>
<dbReference type="Proteomes" id="UP000288227">
    <property type="component" value="Unassembled WGS sequence"/>
</dbReference>
<dbReference type="PROSITE" id="PS51549">
    <property type="entry name" value="DM13"/>
    <property type="match status" value="1"/>
</dbReference>
<gene>
    <name evidence="2" type="ORF">SanaruYs_20280</name>
</gene>
<dbReference type="InterPro" id="IPR019545">
    <property type="entry name" value="DM13_domain"/>
</dbReference>
<dbReference type="InterPro" id="IPR008964">
    <property type="entry name" value="Invasin/intimin_cell_adhesion"/>
</dbReference>
<reference evidence="2 3" key="1">
    <citation type="submission" date="2018-11" db="EMBL/GenBank/DDBJ databases">
        <title>Chryseotalea sanarue gen. nov., sp., nov., a member of the family Cytophagaceae, isolated from a brackish lake in Hamamatsu Japan.</title>
        <authorList>
            <person name="Maejima Y."/>
            <person name="Iino T."/>
            <person name="Muraguchi Y."/>
            <person name="Fukuda K."/>
            <person name="Ohkuma M."/>
            <person name="Moriuchi R."/>
            <person name="Dohra H."/>
            <person name="Kimbara K."/>
            <person name="Shintani M."/>
        </authorList>
    </citation>
    <scope>NUCLEOTIDE SEQUENCE [LARGE SCALE GENOMIC DNA]</scope>
    <source>
        <strain evidence="2 3">Ys</strain>
    </source>
</reference>
<evidence type="ECO:0000313" key="3">
    <source>
        <dbReference type="Proteomes" id="UP000288227"/>
    </source>
</evidence>
<feature type="domain" description="DM13" evidence="1">
    <location>
        <begin position="199"/>
        <end position="303"/>
    </location>
</feature>
<keyword evidence="3" id="KW-1185">Reference proteome</keyword>
<evidence type="ECO:0000313" key="2">
    <source>
        <dbReference type="EMBL" id="GCC51799.1"/>
    </source>
</evidence>
<dbReference type="SUPFAM" id="SSF49373">
    <property type="entry name" value="Invasin/intimin cell-adhesion fragments"/>
    <property type="match status" value="2"/>
</dbReference>
<comment type="caution">
    <text evidence="2">The sequence shown here is derived from an EMBL/GenBank/DDBJ whole genome shotgun (WGS) entry which is preliminary data.</text>
</comment>
<name>A0A401UA78_9BACT</name>
<accession>A0A401UA78</accession>
<dbReference type="Pfam" id="PF10517">
    <property type="entry name" value="DM13"/>
    <property type="match status" value="1"/>
</dbReference>
<protein>
    <recommendedName>
        <fullName evidence="1">DM13 domain-containing protein</fullName>
    </recommendedName>
</protein>
<organism evidence="2 3">
    <name type="scientific">Chryseotalea sanaruensis</name>
    <dbReference type="NCBI Taxonomy" id="2482724"/>
    <lineage>
        <taxon>Bacteria</taxon>
        <taxon>Pseudomonadati</taxon>
        <taxon>Bacteroidota</taxon>
        <taxon>Cytophagia</taxon>
        <taxon>Cytophagales</taxon>
        <taxon>Chryseotaleaceae</taxon>
        <taxon>Chryseotalea</taxon>
    </lineage>
</organism>
<dbReference type="Pfam" id="PF02368">
    <property type="entry name" value="Big_2"/>
    <property type="match status" value="1"/>
</dbReference>
<proteinExistence type="predicted"/>
<dbReference type="SMART" id="SM00635">
    <property type="entry name" value="BID_2"/>
    <property type="match status" value="2"/>
</dbReference>
<sequence>MFNFSCAGVDVLDDPIDLLKGNTIVFLNTESNMLALRTGESFEVEAVYFDQYGIQRDYTLIWQSEDESIATANDGKVEGKEGGSTTVVVSYLDASSALQVTVVNNAFEVASVIIETPSSISLNLLEEVQLAANVRNIDGETLPDKTIEWFTENAAIATVSSTGLVKAVANGVVEVHAKSEGVKSNSIIFTIGSSNERLGSFVPAGGYQAKGSATLSNIDGKLILKLSDDFQTSFALGTYIYLANSTSGSQVKAGGFEVAQITTNGAKTFNISDLNASITIDQYKYVIILCKPASVTFGYAEMN</sequence>
<evidence type="ECO:0000259" key="1">
    <source>
        <dbReference type="PROSITE" id="PS51549"/>
    </source>
</evidence>
<dbReference type="AlphaFoldDB" id="A0A401UA78"/>
<dbReference type="EMBL" id="BHXQ01000003">
    <property type="protein sequence ID" value="GCC51799.1"/>
    <property type="molecule type" value="Genomic_DNA"/>
</dbReference>